<evidence type="ECO:0000256" key="2">
    <source>
        <dbReference type="SAM" id="SignalP"/>
    </source>
</evidence>
<evidence type="ECO:0008006" key="5">
    <source>
        <dbReference type="Google" id="ProtNLM"/>
    </source>
</evidence>
<protein>
    <recommendedName>
        <fullName evidence="5">Lipoprotein</fullName>
    </recommendedName>
</protein>
<evidence type="ECO:0000256" key="1">
    <source>
        <dbReference type="SAM" id="MobiDB-lite"/>
    </source>
</evidence>
<feature type="chain" id="PRO_5047038483" description="Lipoprotein" evidence="2">
    <location>
        <begin position="26"/>
        <end position="172"/>
    </location>
</feature>
<accession>A0ABY9WXS1</accession>
<organism evidence="3 4">
    <name type="scientific">Archangium minus</name>
    <dbReference type="NCBI Taxonomy" id="83450"/>
    <lineage>
        <taxon>Bacteria</taxon>
        <taxon>Pseudomonadati</taxon>
        <taxon>Myxococcota</taxon>
        <taxon>Myxococcia</taxon>
        <taxon>Myxococcales</taxon>
        <taxon>Cystobacterineae</taxon>
        <taxon>Archangiaceae</taxon>
        <taxon>Archangium</taxon>
    </lineage>
</organism>
<evidence type="ECO:0000313" key="3">
    <source>
        <dbReference type="EMBL" id="WNG47948.1"/>
    </source>
</evidence>
<keyword evidence="2" id="KW-0732">Signal</keyword>
<keyword evidence="4" id="KW-1185">Reference proteome</keyword>
<evidence type="ECO:0000313" key="4">
    <source>
        <dbReference type="Proteomes" id="UP001611383"/>
    </source>
</evidence>
<dbReference type="Proteomes" id="UP001611383">
    <property type="component" value="Chromosome"/>
</dbReference>
<feature type="compositionally biased region" description="Low complexity" evidence="1">
    <location>
        <begin position="151"/>
        <end position="165"/>
    </location>
</feature>
<feature type="region of interest" description="Disordered" evidence="1">
    <location>
        <begin position="148"/>
        <end position="172"/>
    </location>
</feature>
<gene>
    <name evidence="3" type="ORF">F0U60_30260</name>
</gene>
<proteinExistence type="predicted"/>
<dbReference type="RefSeq" id="WP_395804858.1">
    <property type="nucleotide sequence ID" value="NZ_CP043494.1"/>
</dbReference>
<feature type="signal peptide" evidence="2">
    <location>
        <begin position="1"/>
        <end position="25"/>
    </location>
</feature>
<sequence length="172" mass="17625">MTSGRFRFPTFSLITLGALMLTASACDGGSSQGCTQCPPIEGRYTLELDPGTTPASCSGVSVVLPKGPIEVSQQGSNVTATLDGLTLRGTLYSTNDFNLMGFGTSQMDGGTGQMDGGTSGPESASLTGSYVPAVGDGGVPRLEGDWQGNFSSTSSGTTRRCSVTRPFTATRQ</sequence>
<name>A0ABY9WXS1_9BACT</name>
<dbReference type="EMBL" id="CP043494">
    <property type="protein sequence ID" value="WNG47948.1"/>
    <property type="molecule type" value="Genomic_DNA"/>
</dbReference>
<reference evidence="3 4" key="1">
    <citation type="submission" date="2019-08" db="EMBL/GenBank/DDBJ databases">
        <title>Archangium and Cystobacter genomes.</title>
        <authorList>
            <person name="Chen I.-C.K."/>
            <person name="Wielgoss S."/>
        </authorList>
    </citation>
    <scope>NUCLEOTIDE SEQUENCE [LARGE SCALE GENOMIC DNA]</scope>
    <source>
        <strain evidence="3 4">Cbm 6</strain>
    </source>
</reference>